<dbReference type="EMBL" id="GBEZ01017644">
    <property type="protein sequence ID" value="JAC68712.1"/>
    <property type="molecule type" value="Transcribed_RNA"/>
</dbReference>
<proteinExistence type="predicted"/>
<evidence type="ECO:0000313" key="2">
    <source>
        <dbReference type="EMBL" id="JAC68712.1"/>
    </source>
</evidence>
<accession>A0A061R729</accession>
<dbReference type="AlphaFoldDB" id="A0A061R729"/>
<feature type="region of interest" description="Disordered" evidence="1">
    <location>
        <begin position="1"/>
        <end position="69"/>
    </location>
</feature>
<sequence length="69" mass="7692">MSEQKHPGWSMDDWDWDPRTLRATPKKKPEDKSSQGEGQGTENVSSSEQKPDCDKGQPTADPSPRSSSF</sequence>
<evidence type="ECO:0000256" key="1">
    <source>
        <dbReference type="SAM" id="MobiDB-lite"/>
    </source>
</evidence>
<gene>
    <name evidence="2" type="ORF">TSPGSL018_8084</name>
</gene>
<protein>
    <submittedName>
        <fullName evidence="2">Uncharacterized protein</fullName>
    </submittedName>
</protein>
<organism evidence="2">
    <name type="scientific">Tetraselmis sp. GSL018</name>
    <dbReference type="NCBI Taxonomy" id="582737"/>
    <lineage>
        <taxon>Eukaryota</taxon>
        <taxon>Viridiplantae</taxon>
        <taxon>Chlorophyta</taxon>
        <taxon>core chlorophytes</taxon>
        <taxon>Chlorodendrophyceae</taxon>
        <taxon>Chlorodendrales</taxon>
        <taxon>Chlorodendraceae</taxon>
        <taxon>Tetraselmis</taxon>
    </lineage>
</organism>
<name>A0A061R729_9CHLO</name>
<reference evidence="2" key="1">
    <citation type="submission" date="2014-05" db="EMBL/GenBank/DDBJ databases">
        <title>The transcriptome of the halophilic microalga Tetraselmis sp. GSL018 isolated from the Great Salt Lake, Utah.</title>
        <authorList>
            <person name="Jinkerson R.E."/>
            <person name="D'Adamo S."/>
            <person name="Posewitz M.C."/>
        </authorList>
    </citation>
    <scope>NUCLEOTIDE SEQUENCE</scope>
    <source>
        <strain evidence="2">GSL018</strain>
    </source>
</reference>